<comment type="subcellular location">
    <subcellularLocation>
        <location evidence="1">Membrane</location>
        <topology evidence="1">Multi-pass membrane protein</topology>
    </subcellularLocation>
</comment>
<protein>
    <recommendedName>
        <fullName evidence="6">G-protein coupled receptors family 1 profile domain-containing protein</fullName>
    </recommendedName>
</protein>
<evidence type="ECO:0000256" key="4">
    <source>
        <dbReference type="ARBA" id="ARBA00023136"/>
    </source>
</evidence>
<feature type="transmembrane region" description="Helical" evidence="5">
    <location>
        <begin position="308"/>
        <end position="329"/>
    </location>
</feature>
<dbReference type="InterPro" id="IPR017452">
    <property type="entry name" value="GPCR_Rhodpsn_7TM"/>
</dbReference>
<feature type="transmembrane region" description="Helical" evidence="5">
    <location>
        <begin position="20"/>
        <end position="45"/>
    </location>
</feature>
<sequence>MSLEDSAGFRTALTDEQINALSIVYVSSLSLSLIGSFSMAVVSVIKRRYLNEQAWPLLQLALADFLASAVLLGTSAMNFVPYSLLPKKISICERGLPLSLTFYCVSFLLIMVYAYESKRAVQGWRERSEDEGDGQSQSGTRGGFFPGYAVVWFVPMVVYFLYIFTEGLTEGSIWTNSGEPASTTVINNDYATFCTSCILLLHIRNDTCPHVDKGHDLFVKCFVFISVLSGLTCCTVVYYKVGSWYRRYKEGSMYLVEGDGFGRRHLKGLYSTARSMVLVLIICWTPGLILVSLSFVEGISQEKLFPLYIVQALTLSLQGFLDSIAYGWLRRNFREAALGERMPLLATPPKAFYDESLTVTR</sequence>
<feature type="transmembrane region" description="Helical" evidence="5">
    <location>
        <begin position="273"/>
        <end position="296"/>
    </location>
</feature>
<proteinExistence type="predicted"/>
<keyword evidence="4 5" id="KW-0472">Membrane</keyword>
<dbReference type="Gene3D" id="1.20.1070.10">
    <property type="entry name" value="Rhodopsin 7-helix transmembrane proteins"/>
    <property type="match status" value="1"/>
</dbReference>
<dbReference type="PANTHER" id="PTHR23112:SF36">
    <property type="entry name" value="SI:DKEY-30C15.2 PROTEIN"/>
    <property type="match status" value="1"/>
</dbReference>
<feature type="transmembrane region" description="Helical" evidence="5">
    <location>
        <begin position="145"/>
        <end position="164"/>
    </location>
</feature>
<dbReference type="EMBL" id="JAFDVH010000023">
    <property type="protein sequence ID" value="KAG7456166.1"/>
    <property type="molecule type" value="Genomic_DNA"/>
</dbReference>
<evidence type="ECO:0000256" key="3">
    <source>
        <dbReference type="ARBA" id="ARBA00022989"/>
    </source>
</evidence>
<comment type="caution">
    <text evidence="7">The sequence shown here is derived from an EMBL/GenBank/DDBJ whole genome shotgun (WGS) entry which is preliminary data.</text>
</comment>
<keyword evidence="3 5" id="KW-1133">Transmembrane helix</keyword>
<accession>A0A9D3PFL3</accession>
<dbReference type="Proteomes" id="UP001046870">
    <property type="component" value="Chromosome 23"/>
</dbReference>
<dbReference type="PROSITE" id="PS50262">
    <property type="entry name" value="G_PROTEIN_RECEP_F1_2"/>
    <property type="match status" value="1"/>
</dbReference>
<name>A0A9D3PFL3_MEGAT</name>
<evidence type="ECO:0000256" key="2">
    <source>
        <dbReference type="ARBA" id="ARBA00022692"/>
    </source>
</evidence>
<keyword evidence="2 5" id="KW-0812">Transmembrane</keyword>
<feature type="domain" description="G-protein coupled receptors family 1 profile" evidence="6">
    <location>
        <begin position="35"/>
        <end position="326"/>
    </location>
</feature>
<evidence type="ECO:0000313" key="8">
    <source>
        <dbReference type="Proteomes" id="UP001046870"/>
    </source>
</evidence>
<dbReference type="GO" id="GO:0004930">
    <property type="term" value="F:G protein-coupled receptor activity"/>
    <property type="evidence" value="ECO:0007669"/>
    <property type="project" value="TreeGrafter"/>
</dbReference>
<evidence type="ECO:0000256" key="5">
    <source>
        <dbReference type="SAM" id="Phobius"/>
    </source>
</evidence>
<dbReference type="SUPFAM" id="SSF81321">
    <property type="entry name" value="Family A G protein-coupled receptor-like"/>
    <property type="match status" value="1"/>
</dbReference>
<evidence type="ECO:0000259" key="6">
    <source>
        <dbReference type="PROSITE" id="PS50262"/>
    </source>
</evidence>
<feature type="transmembrane region" description="Helical" evidence="5">
    <location>
        <begin position="96"/>
        <end position="115"/>
    </location>
</feature>
<feature type="transmembrane region" description="Helical" evidence="5">
    <location>
        <begin position="217"/>
        <end position="239"/>
    </location>
</feature>
<dbReference type="GO" id="GO:0005886">
    <property type="term" value="C:plasma membrane"/>
    <property type="evidence" value="ECO:0007669"/>
    <property type="project" value="TreeGrafter"/>
</dbReference>
<dbReference type="PANTHER" id="PTHR23112">
    <property type="entry name" value="G PROTEIN-COUPLED RECEPTOR 157-RELATED"/>
    <property type="match status" value="1"/>
</dbReference>
<dbReference type="GO" id="GO:0007189">
    <property type="term" value="P:adenylate cyclase-activating G protein-coupled receptor signaling pathway"/>
    <property type="evidence" value="ECO:0007669"/>
    <property type="project" value="TreeGrafter"/>
</dbReference>
<keyword evidence="8" id="KW-1185">Reference proteome</keyword>
<dbReference type="OrthoDB" id="9892611at2759"/>
<organism evidence="7 8">
    <name type="scientific">Megalops atlanticus</name>
    <name type="common">Tarpon</name>
    <name type="synonym">Clupea gigantea</name>
    <dbReference type="NCBI Taxonomy" id="7932"/>
    <lineage>
        <taxon>Eukaryota</taxon>
        <taxon>Metazoa</taxon>
        <taxon>Chordata</taxon>
        <taxon>Craniata</taxon>
        <taxon>Vertebrata</taxon>
        <taxon>Euteleostomi</taxon>
        <taxon>Actinopterygii</taxon>
        <taxon>Neopterygii</taxon>
        <taxon>Teleostei</taxon>
        <taxon>Elopiformes</taxon>
        <taxon>Megalopidae</taxon>
        <taxon>Megalops</taxon>
    </lineage>
</organism>
<reference evidence="7" key="1">
    <citation type="submission" date="2021-01" db="EMBL/GenBank/DDBJ databases">
        <authorList>
            <person name="Zahm M."/>
            <person name="Roques C."/>
            <person name="Cabau C."/>
            <person name="Klopp C."/>
            <person name="Donnadieu C."/>
            <person name="Jouanno E."/>
            <person name="Lampietro C."/>
            <person name="Louis A."/>
            <person name="Herpin A."/>
            <person name="Echchiki A."/>
            <person name="Berthelot C."/>
            <person name="Parey E."/>
            <person name="Roest-Crollius H."/>
            <person name="Braasch I."/>
            <person name="Postlethwait J."/>
            <person name="Bobe J."/>
            <person name="Montfort J."/>
            <person name="Bouchez O."/>
            <person name="Begum T."/>
            <person name="Mejri S."/>
            <person name="Adams A."/>
            <person name="Chen W.-J."/>
            <person name="Guiguen Y."/>
        </authorList>
    </citation>
    <scope>NUCLEOTIDE SEQUENCE</scope>
    <source>
        <strain evidence="7">YG-15Mar2019-1</strain>
        <tissue evidence="7">Brain</tissue>
    </source>
</reference>
<feature type="transmembrane region" description="Helical" evidence="5">
    <location>
        <begin position="57"/>
        <end position="76"/>
    </location>
</feature>
<evidence type="ECO:0000256" key="1">
    <source>
        <dbReference type="ARBA" id="ARBA00004141"/>
    </source>
</evidence>
<dbReference type="AlphaFoldDB" id="A0A9D3PFL3"/>
<gene>
    <name evidence="7" type="ORF">MATL_G00248840</name>
</gene>
<evidence type="ECO:0000313" key="7">
    <source>
        <dbReference type="EMBL" id="KAG7456166.1"/>
    </source>
</evidence>